<dbReference type="Pfam" id="PF13302">
    <property type="entry name" value="Acetyltransf_3"/>
    <property type="match status" value="1"/>
</dbReference>
<accession>A0ABQ6Z2Q4</accession>
<dbReference type="PANTHER" id="PTHR43792:SF1">
    <property type="entry name" value="N-ACETYLTRANSFERASE DOMAIN-CONTAINING PROTEIN"/>
    <property type="match status" value="1"/>
</dbReference>
<dbReference type="EMBL" id="MAEL01000010">
    <property type="protein sequence ID" value="KAF1305701.1"/>
    <property type="molecule type" value="Genomic_DNA"/>
</dbReference>
<proteinExistence type="predicted"/>
<organism evidence="2 3">
    <name type="scientific">Candidatus Enterococcus willemsii</name>
    <dbReference type="NCBI Taxonomy" id="1857215"/>
    <lineage>
        <taxon>Bacteria</taxon>
        <taxon>Bacillati</taxon>
        <taxon>Bacillota</taxon>
        <taxon>Bacilli</taxon>
        <taxon>Lactobacillales</taxon>
        <taxon>Enterococcaceae</taxon>
        <taxon>Enterococcus</taxon>
    </lineage>
</organism>
<dbReference type="SUPFAM" id="SSF55729">
    <property type="entry name" value="Acyl-CoA N-acyltransferases (Nat)"/>
    <property type="match status" value="1"/>
</dbReference>
<evidence type="ECO:0000313" key="2">
    <source>
        <dbReference type="EMBL" id="KAF1305701.1"/>
    </source>
</evidence>
<dbReference type="PANTHER" id="PTHR43792">
    <property type="entry name" value="GNAT FAMILY, PUTATIVE (AFU_ORTHOLOGUE AFUA_3G00765)-RELATED-RELATED"/>
    <property type="match status" value="1"/>
</dbReference>
<dbReference type="InterPro" id="IPR000182">
    <property type="entry name" value="GNAT_dom"/>
</dbReference>
<gene>
    <name evidence="2" type="ORF">BAU17_00175</name>
</gene>
<reference evidence="2 3" key="1">
    <citation type="submission" date="2016-06" db="EMBL/GenBank/DDBJ databases">
        <title>Four novel species of enterococci isolated from chicken manure.</title>
        <authorList>
            <person name="Van Tyne D."/>
        </authorList>
    </citation>
    <scope>NUCLEOTIDE SEQUENCE [LARGE SCALE GENOMIC DNA]</scope>
    <source>
        <strain evidence="2 3">CU12B</strain>
    </source>
</reference>
<comment type="caution">
    <text evidence="2">The sequence shown here is derived from an EMBL/GenBank/DDBJ whole genome shotgun (WGS) entry which is preliminary data.</text>
</comment>
<evidence type="ECO:0000313" key="3">
    <source>
        <dbReference type="Proteomes" id="UP000782705"/>
    </source>
</evidence>
<dbReference type="PROSITE" id="PS51186">
    <property type="entry name" value="GNAT"/>
    <property type="match status" value="1"/>
</dbReference>
<dbReference type="InterPro" id="IPR016181">
    <property type="entry name" value="Acyl_CoA_acyltransferase"/>
</dbReference>
<feature type="domain" description="N-acetyltransferase" evidence="1">
    <location>
        <begin position="18"/>
        <end position="170"/>
    </location>
</feature>
<dbReference type="Gene3D" id="3.40.630.30">
    <property type="match status" value="1"/>
</dbReference>
<sequence>MSPMAYFAKQTILETERLCLRPLQLNDLEDYHEYVSDDELLRYDFPASRNLEESLEALVAYNLAQPLGRYALEVKENQKMIGHFSLRLNPEQTCVEIGYVIHCQYNGKGYGSEALRALISFLQTIPQLEKIIATIERPNIASQRLVEKQGFIHVETLKNVQSLRNEKTMKYVYVFMLHKLT</sequence>
<protein>
    <recommendedName>
        <fullName evidence="1">N-acetyltransferase domain-containing protein</fullName>
    </recommendedName>
</protein>
<evidence type="ECO:0000259" key="1">
    <source>
        <dbReference type="PROSITE" id="PS51186"/>
    </source>
</evidence>
<name>A0ABQ6Z2Q4_9ENTE</name>
<keyword evidence="3" id="KW-1185">Reference proteome</keyword>
<dbReference type="InterPro" id="IPR051531">
    <property type="entry name" value="N-acetyltransferase"/>
</dbReference>
<dbReference type="RefSeq" id="WP_161901017.1">
    <property type="nucleotide sequence ID" value="NZ_MAEL01000010.1"/>
</dbReference>
<dbReference type="Proteomes" id="UP000782705">
    <property type="component" value="Unassembled WGS sequence"/>
</dbReference>